<accession>A0A256AER7</accession>
<dbReference type="OrthoDB" id="2972467at2"/>
<comment type="caution">
    <text evidence="1">The sequence shown here is derived from an EMBL/GenBank/DDBJ whole genome shotgun (WGS) entry which is preliminary data.</text>
</comment>
<sequence>MATKEEESSKMLTVNYFDDYNFPGALHDFSSAVGSPIFYDNGARKPKGLATGTWVRVISTAVRPEREITTFFYDDKARVVKTHKENYLGGQTITESLLDFSGKVLKKLTLHRRENTNSNKIRIEEQFEYSPQDRLLTHLHRVNGGTWEVLANNTYDELGQLISKKVGKQDPTGASFLQKVDYAYNIRGWLTNINNIADTADEVTDLFAFKINYNIREQSIPGVENLYNGNICDPSRKGERSEAKRIGAPKATVLRVCTAISTTI</sequence>
<keyword evidence="2" id="KW-1185">Reference proteome</keyword>
<dbReference type="Proteomes" id="UP000216035">
    <property type="component" value="Unassembled WGS sequence"/>
</dbReference>
<reference evidence="1 2" key="1">
    <citation type="submission" date="2017-07" db="EMBL/GenBank/DDBJ databases">
        <title>Flavobacterium cyanobacteriorum sp. nov., isolated from cyanobacterial aggregates in a eutrophic lake.</title>
        <authorList>
            <person name="Cai H."/>
        </authorList>
    </citation>
    <scope>NUCLEOTIDE SEQUENCE [LARGE SCALE GENOMIC DNA]</scope>
    <source>
        <strain evidence="1 2">TH167</strain>
    </source>
</reference>
<organism evidence="1 2">
    <name type="scientific">Flavobacterium aurantiibacter</name>
    <dbReference type="NCBI Taxonomy" id="2023067"/>
    <lineage>
        <taxon>Bacteria</taxon>
        <taxon>Pseudomonadati</taxon>
        <taxon>Bacteroidota</taxon>
        <taxon>Flavobacteriia</taxon>
        <taxon>Flavobacteriales</taxon>
        <taxon>Flavobacteriaceae</taxon>
        <taxon>Flavobacterium</taxon>
    </lineage>
</organism>
<evidence type="ECO:0000313" key="2">
    <source>
        <dbReference type="Proteomes" id="UP000216035"/>
    </source>
</evidence>
<dbReference type="Gene3D" id="2.180.10.10">
    <property type="entry name" value="RHS repeat-associated core"/>
    <property type="match status" value="1"/>
</dbReference>
<gene>
    <name evidence="1" type="ORF">CHX27_00105</name>
</gene>
<dbReference type="RefSeq" id="WP_094484767.1">
    <property type="nucleotide sequence ID" value="NZ_NOXX01000013.1"/>
</dbReference>
<protein>
    <submittedName>
        <fullName evidence="1">Uncharacterized protein</fullName>
    </submittedName>
</protein>
<dbReference type="EMBL" id="NOXX01000013">
    <property type="protein sequence ID" value="OYQ52168.1"/>
    <property type="molecule type" value="Genomic_DNA"/>
</dbReference>
<dbReference type="AlphaFoldDB" id="A0A256AER7"/>
<proteinExistence type="predicted"/>
<evidence type="ECO:0000313" key="1">
    <source>
        <dbReference type="EMBL" id="OYQ52168.1"/>
    </source>
</evidence>
<name>A0A256AER7_9FLAO</name>